<gene>
    <name evidence="1" type="ORF">DFR35_1975</name>
</gene>
<evidence type="ECO:0000313" key="1">
    <source>
        <dbReference type="EMBL" id="RLJ65315.1"/>
    </source>
</evidence>
<dbReference type="EMBL" id="RCCI01000005">
    <property type="protein sequence ID" value="RLJ65315.1"/>
    <property type="molecule type" value="Genomic_DNA"/>
</dbReference>
<organism evidence="1 2">
    <name type="scientific">Sulfurisoma sediminicola</name>
    <dbReference type="NCBI Taxonomy" id="1381557"/>
    <lineage>
        <taxon>Bacteria</taxon>
        <taxon>Pseudomonadati</taxon>
        <taxon>Pseudomonadota</taxon>
        <taxon>Betaproteobacteria</taxon>
        <taxon>Nitrosomonadales</taxon>
        <taxon>Sterolibacteriaceae</taxon>
        <taxon>Sulfurisoma</taxon>
    </lineage>
</organism>
<evidence type="ECO:0008006" key="3">
    <source>
        <dbReference type="Google" id="ProtNLM"/>
    </source>
</evidence>
<dbReference type="Proteomes" id="UP000268908">
    <property type="component" value="Unassembled WGS sequence"/>
</dbReference>
<keyword evidence="2" id="KW-1185">Reference proteome</keyword>
<protein>
    <recommendedName>
        <fullName evidence="3">Phosphoglycerate mutase</fullName>
    </recommendedName>
</protein>
<dbReference type="RefSeq" id="WP_121242070.1">
    <property type="nucleotide sequence ID" value="NZ_BHVV01000008.1"/>
</dbReference>
<accession>A0A497XFK2</accession>
<proteinExistence type="predicted"/>
<reference evidence="1 2" key="1">
    <citation type="submission" date="2018-10" db="EMBL/GenBank/DDBJ databases">
        <title>Genomic Encyclopedia of Type Strains, Phase IV (KMG-IV): sequencing the most valuable type-strain genomes for metagenomic binning, comparative biology and taxonomic classification.</title>
        <authorList>
            <person name="Goeker M."/>
        </authorList>
    </citation>
    <scope>NUCLEOTIDE SEQUENCE [LARGE SCALE GENOMIC DNA]</scope>
    <source>
        <strain evidence="1 2">DSM 26916</strain>
    </source>
</reference>
<sequence length="333" mass="35808">MQVHLALPGLLWPARALPDVMFDLELPVLSWLLGRGRHSHSSPLTFEDWLSRRFGHDAAVPAAALRLLGEDGQPGNADWICADPAHLAFEHGHPTLADPARLELQADEIAAITVALTPTFAAVGRFSLRHSGHGYIELAAPADIDVPPLAAVVGRGAAALLPRGADAARWVRLANEVQIALHALDLNRRREDAGLPTINTLWFWGTGRLPATTRAAYQKVGGGGTLARGLARHAGVSWQPASDALPAAGSTLLIEGRLQPPAQQLDAQAWRDAMVTLDRERLAPLAAALRGGRVKKLILTALGDETTLDLELTRGDALRFWRRPRSLLDVIAP</sequence>
<dbReference type="InterPro" id="IPR016631">
    <property type="entry name" value="Regulatory_RpfE"/>
</dbReference>
<evidence type="ECO:0000313" key="2">
    <source>
        <dbReference type="Proteomes" id="UP000268908"/>
    </source>
</evidence>
<name>A0A497XFK2_9PROT</name>
<dbReference type="OrthoDB" id="5295974at2"/>
<dbReference type="PIRSF" id="PIRSF015283">
    <property type="entry name" value="Regulatory_RpfE"/>
    <property type="match status" value="1"/>
</dbReference>
<dbReference type="AlphaFoldDB" id="A0A497XFK2"/>
<comment type="caution">
    <text evidence="1">The sequence shown here is derived from an EMBL/GenBank/DDBJ whole genome shotgun (WGS) entry which is preliminary data.</text>
</comment>